<feature type="region of interest" description="Disordered" evidence="3">
    <location>
        <begin position="1"/>
        <end position="26"/>
    </location>
</feature>
<organism evidence="4 5">
    <name type="scientific">Nocardioides terrae</name>
    <dbReference type="NCBI Taxonomy" id="574651"/>
    <lineage>
        <taxon>Bacteria</taxon>
        <taxon>Bacillati</taxon>
        <taxon>Actinomycetota</taxon>
        <taxon>Actinomycetes</taxon>
        <taxon>Propionibacteriales</taxon>
        <taxon>Nocardioidaceae</taxon>
        <taxon>Nocardioides</taxon>
    </lineage>
</organism>
<keyword evidence="1 4" id="KW-0489">Methyltransferase</keyword>
<dbReference type="InterPro" id="IPR029063">
    <property type="entry name" value="SAM-dependent_MTases_sf"/>
</dbReference>
<evidence type="ECO:0000256" key="3">
    <source>
        <dbReference type="SAM" id="MobiDB-lite"/>
    </source>
</evidence>
<dbReference type="Pfam" id="PF03602">
    <property type="entry name" value="Cons_hypoth95"/>
    <property type="match status" value="1"/>
</dbReference>
<dbReference type="OrthoDB" id="9803017at2"/>
<evidence type="ECO:0000256" key="2">
    <source>
        <dbReference type="ARBA" id="ARBA00022679"/>
    </source>
</evidence>
<evidence type="ECO:0000313" key="5">
    <source>
        <dbReference type="Proteomes" id="UP000198832"/>
    </source>
</evidence>
<dbReference type="PANTHER" id="PTHR43542:SF1">
    <property type="entry name" value="METHYLTRANSFERASE"/>
    <property type="match status" value="1"/>
</dbReference>
<proteinExistence type="predicted"/>
<dbReference type="PIRSF" id="PIRSF004553">
    <property type="entry name" value="CHP00095"/>
    <property type="match status" value="1"/>
</dbReference>
<reference evidence="4 5" key="1">
    <citation type="submission" date="2016-10" db="EMBL/GenBank/DDBJ databases">
        <authorList>
            <person name="de Groot N.N."/>
        </authorList>
    </citation>
    <scope>NUCLEOTIDE SEQUENCE [LARGE SCALE GENOMIC DNA]</scope>
    <source>
        <strain evidence="4 5">CGMCC 1.7056</strain>
    </source>
</reference>
<name>A0A1I1J2I2_9ACTN</name>
<dbReference type="InterPro" id="IPR002052">
    <property type="entry name" value="DNA_methylase_N6_adenine_CS"/>
</dbReference>
<dbReference type="STRING" id="574651.SAMN04487968_106145"/>
<dbReference type="Proteomes" id="UP000198832">
    <property type="component" value="Unassembled WGS sequence"/>
</dbReference>
<dbReference type="AlphaFoldDB" id="A0A1I1J2I2"/>
<accession>A0A1I1J2I2</accession>
<evidence type="ECO:0000256" key="1">
    <source>
        <dbReference type="ARBA" id="ARBA00022603"/>
    </source>
</evidence>
<feature type="compositionally biased region" description="Low complexity" evidence="3">
    <location>
        <begin position="1"/>
        <end position="16"/>
    </location>
</feature>
<protein>
    <submittedName>
        <fullName evidence="4">16S rRNA (Guanine966-N2)-methyltransferase</fullName>
    </submittedName>
</protein>
<evidence type="ECO:0000313" key="4">
    <source>
        <dbReference type="EMBL" id="SFC42222.1"/>
    </source>
</evidence>
<dbReference type="PROSITE" id="PS00092">
    <property type="entry name" value="N6_MTASE"/>
    <property type="match status" value="1"/>
</dbReference>
<dbReference type="SUPFAM" id="SSF53335">
    <property type="entry name" value="S-adenosyl-L-methionine-dependent methyltransferases"/>
    <property type="match status" value="1"/>
</dbReference>
<dbReference type="CDD" id="cd02440">
    <property type="entry name" value="AdoMet_MTases"/>
    <property type="match status" value="1"/>
</dbReference>
<dbReference type="NCBIfam" id="TIGR00095">
    <property type="entry name" value="16S rRNA (guanine(966)-N(2))-methyltransferase RsmD"/>
    <property type="match status" value="1"/>
</dbReference>
<keyword evidence="5" id="KW-1185">Reference proteome</keyword>
<dbReference type="GO" id="GO:0008168">
    <property type="term" value="F:methyltransferase activity"/>
    <property type="evidence" value="ECO:0007669"/>
    <property type="project" value="UniProtKB-KW"/>
</dbReference>
<keyword evidence="2 4" id="KW-0808">Transferase</keyword>
<sequence length="198" mass="21201">MTRIIGGTAGGRRIATPKGDATRPTSDRVREALFSALESWAGSLHGLRVLDLYAGSGAIGLEAWSRGAAAVTLVESDRRTAALISANVRDLGCPVADVVAGSVATVLAGRPRPSYGSDDPFDVVFSDPPYPLDDRALAHDLALLVDNDWLTEGALVVVERAKRSPEPTWPDGLTLLREKKYGETRLWYAEKTDASADR</sequence>
<dbReference type="PANTHER" id="PTHR43542">
    <property type="entry name" value="METHYLTRANSFERASE"/>
    <property type="match status" value="1"/>
</dbReference>
<dbReference type="GO" id="GO:0003676">
    <property type="term" value="F:nucleic acid binding"/>
    <property type="evidence" value="ECO:0007669"/>
    <property type="project" value="InterPro"/>
</dbReference>
<dbReference type="RefSeq" id="WP_091123140.1">
    <property type="nucleotide sequence ID" value="NZ_FOLB01000006.1"/>
</dbReference>
<gene>
    <name evidence="4" type="ORF">SAMN04487968_106145</name>
</gene>
<dbReference type="Gene3D" id="3.40.50.150">
    <property type="entry name" value="Vaccinia Virus protein VP39"/>
    <property type="match status" value="1"/>
</dbReference>
<dbReference type="InterPro" id="IPR004398">
    <property type="entry name" value="RNA_MeTrfase_RsmD"/>
</dbReference>
<dbReference type="EMBL" id="FOLB01000006">
    <property type="protein sequence ID" value="SFC42222.1"/>
    <property type="molecule type" value="Genomic_DNA"/>
</dbReference>
<dbReference type="GO" id="GO:0031167">
    <property type="term" value="P:rRNA methylation"/>
    <property type="evidence" value="ECO:0007669"/>
    <property type="project" value="InterPro"/>
</dbReference>